<evidence type="ECO:0000313" key="2">
    <source>
        <dbReference type="EMBL" id="PKY53359.1"/>
    </source>
</evidence>
<sequence>MNNVLLWQAIKYMISTLKLKVILHKIKAHSNNAYNDIADHLAKSGRDISPSLSLSPLGIPDQICYLTFNDEFINDRDIRKTLKKTFELSYIRISYITHKNLSTIKHFTFDHTIYWEFSQLWIKHNPFDRPTSNQTQ</sequence>
<dbReference type="Gene3D" id="3.30.420.10">
    <property type="entry name" value="Ribonuclease H-like superfamily/Ribonuclease H"/>
    <property type="match status" value="1"/>
</dbReference>
<dbReference type="GO" id="GO:0003676">
    <property type="term" value="F:nucleic acid binding"/>
    <property type="evidence" value="ECO:0007669"/>
    <property type="project" value="InterPro"/>
</dbReference>
<protein>
    <recommendedName>
        <fullName evidence="1">RNase H type-1 domain-containing protein</fullName>
    </recommendedName>
</protein>
<feature type="domain" description="RNase H type-1" evidence="1">
    <location>
        <begin position="1"/>
        <end position="47"/>
    </location>
</feature>
<accession>A0A2I1H399</accession>
<dbReference type="InterPro" id="IPR036397">
    <property type="entry name" value="RNaseH_sf"/>
</dbReference>
<dbReference type="SUPFAM" id="SSF53098">
    <property type="entry name" value="Ribonuclease H-like"/>
    <property type="match status" value="1"/>
</dbReference>
<dbReference type="Proteomes" id="UP000234323">
    <property type="component" value="Unassembled WGS sequence"/>
</dbReference>
<organism evidence="2 3">
    <name type="scientific">Rhizophagus irregularis</name>
    <dbReference type="NCBI Taxonomy" id="588596"/>
    <lineage>
        <taxon>Eukaryota</taxon>
        <taxon>Fungi</taxon>
        <taxon>Fungi incertae sedis</taxon>
        <taxon>Mucoromycota</taxon>
        <taxon>Glomeromycotina</taxon>
        <taxon>Glomeromycetes</taxon>
        <taxon>Glomerales</taxon>
        <taxon>Glomeraceae</taxon>
        <taxon>Rhizophagus</taxon>
    </lineage>
</organism>
<name>A0A2I1H399_9GLOM</name>
<proteinExistence type="predicted"/>
<gene>
    <name evidence="2" type="ORF">RhiirA4_471512</name>
</gene>
<dbReference type="AlphaFoldDB" id="A0A2I1H399"/>
<keyword evidence="3" id="KW-1185">Reference proteome</keyword>
<dbReference type="VEuPathDB" id="FungiDB:RhiirA1_483679"/>
<dbReference type="PROSITE" id="PS50879">
    <property type="entry name" value="RNASE_H_1"/>
    <property type="match status" value="1"/>
</dbReference>
<evidence type="ECO:0000313" key="3">
    <source>
        <dbReference type="Proteomes" id="UP000234323"/>
    </source>
</evidence>
<reference evidence="2 3" key="1">
    <citation type="submission" date="2015-10" db="EMBL/GenBank/DDBJ databases">
        <title>Genome analyses suggest a sexual origin of heterokaryosis in a supposedly ancient asexual fungus.</title>
        <authorList>
            <person name="Ropars J."/>
            <person name="Sedzielewska K."/>
            <person name="Noel J."/>
            <person name="Charron P."/>
            <person name="Farinelli L."/>
            <person name="Marton T."/>
            <person name="Kruger M."/>
            <person name="Pelin A."/>
            <person name="Brachmann A."/>
            <person name="Corradi N."/>
        </authorList>
    </citation>
    <scope>NUCLEOTIDE SEQUENCE [LARGE SCALE GENOMIC DNA]</scope>
    <source>
        <strain evidence="2 3">A4</strain>
    </source>
</reference>
<dbReference type="GO" id="GO:0004523">
    <property type="term" value="F:RNA-DNA hybrid ribonuclease activity"/>
    <property type="evidence" value="ECO:0007669"/>
    <property type="project" value="InterPro"/>
</dbReference>
<comment type="caution">
    <text evidence="2">The sequence shown here is derived from an EMBL/GenBank/DDBJ whole genome shotgun (WGS) entry which is preliminary data.</text>
</comment>
<dbReference type="EMBL" id="LLXI01001370">
    <property type="protein sequence ID" value="PKY53359.1"/>
    <property type="molecule type" value="Genomic_DNA"/>
</dbReference>
<dbReference type="InterPro" id="IPR002156">
    <property type="entry name" value="RNaseH_domain"/>
</dbReference>
<dbReference type="InterPro" id="IPR012337">
    <property type="entry name" value="RNaseH-like_sf"/>
</dbReference>
<evidence type="ECO:0000259" key="1">
    <source>
        <dbReference type="PROSITE" id="PS50879"/>
    </source>
</evidence>